<feature type="region of interest" description="Disordered" evidence="1">
    <location>
        <begin position="144"/>
        <end position="203"/>
    </location>
</feature>
<feature type="compositionally biased region" description="Polar residues" evidence="1">
    <location>
        <begin position="185"/>
        <end position="203"/>
    </location>
</feature>
<protein>
    <submittedName>
        <fullName evidence="2">Uncharacterized protein</fullName>
    </submittedName>
</protein>
<gene>
    <name evidence="2" type="ORF">N7G274_002119</name>
</gene>
<name>A0ABR4AIU0_9LECA</name>
<accession>A0ABR4AIU0</accession>
<dbReference type="Proteomes" id="UP001590950">
    <property type="component" value="Unassembled WGS sequence"/>
</dbReference>
<proteinExistence type="predicted"/>
<keyword evidence="3" id="KW-1185">Reference proteome</keyword>
<evidence type="ECO:0000313" key="3">
    <source>
        <dbReference type="Proteomes" id="UP001590950"/>
    </source>
</evidence>
<reference evidence="2 3" key="1">
    <citation type="submission" date="2024-09" db="EMBL/GenBank/DDBJ databases">
        <title>Rethinking Asexuality: The Enigmatic Case of Functional Sexual Genes in Lepraria (Stereocaulaceae).</title>
        <authorList>
            <person name="Doellman M."/>
            <person name="Sun Y."/>
            <person name="Barcenas-Pena A."/>
            <person name="Lumbsch H.T."/>
            <person name="Grewe F."/>
        </authorList>
    </citation>
    <scope>NUCLEOTIDE SEQUENCE [LARGE SCALE GENOMIC DNA]</scope>
    <source>
        <strain evidence="2 3">Mercado 3170</strain>
    </source>
</reference>
<comment type="caution">
    <text evidence="2">The sequence shown here is derived from an EMBL/GenBank/DDBJ whole genome shotgun (WGS) entry which is preliminary data.</text>
</comment>
<organism evidence="2 3">
    <name type="scientific">Stereocaulon virgatum</name>
    <dbReference type="NCBI Taxonomy" id="373712"/>
    <lineage>
        <taxon>Eukaryota</taxon>
        <taxon>Fungi</taxon>
        <taxon>Dikarya</taxon>
        <taxon>Ascomycota</taxon>
        <taxon>Pezizomycotina</taxon>
        <taxon>Lecanoromycetes</taxon>
        <taxon>OSLEUM clade</taxon>
        <taxon>Lecanoromycetidae</taxon>
        <taxon>Lecanorales</taxon>
        <taxon>Lecanorineae</taxon>
        <taxon>Stereocaulaceae</taxon>
        <taxon>Stereocaulon</taxon>
    </lineage>
</organism>
<sequence>MDQHSDDLKPSASMFDDLDVDPRIRDLRAALNALDNTRSYGEVSLFNKARLEDPSISASEQLKRYAKARAEMGLQSIEEQVADVNTKRDQMRLRRSIEMEGTVDGKSNQGRHLQTREGVTELEHGCEEGETPAAIVERNIFDASSEVEKGYEEPRPTTIGAGQLGETTEEDHDELHTRGDDRAKNAQNGQNDVAQCSGRSEND</sequence>
<feature type="compositionally biased region" description="Basic and acidic residues" evidence="1">
    <location>
        <begin position="173"/>
        <end position="184"/>
    </location>
</feature>
<evidence type="ECO:0000256" key="1">
    <source>
        <dbReference type="SAM" id="MobiDB-lite"/>
    </source>
</evidence>
<evidence type="ECO:0000313" key="2">
    <source>
        <dbReference type="EMBL" id="KAL2045689.1"/>
    </source>
</evidence>
<feature type="compositionally biased region" description="Basic and acidic residues" evidence="1">
    <location>
        <begin position="146"/>
        <end position="155"/>
    </location>
</feature>
<dbReference type="EMBL" id="JBEFKJ010000006">
    <property type="protein sequence ID" value="KAL2045689.1"/>
    <property type="molecule type" value="Genomic_DNA"/>
</dbReference>